<feature type="region of interest" description="Disordered" evidence="1">
    <location>
        <begin position="319"/>
        <end position="342"/>
    </location>
</feature>
<dbReference type="Proteomes" id="UP001156691">
    <property type="component" value="Unassembled WGS sequence"/>
</dbReference>
<proteinExistence type="predicted"/>
<dbReference type="Pfam" id="PF05988">
    <property type="entry name" value="DUF899"/>
    <property type="match status" value="1"/>
</dbReference>
<protein>
    <recommendedName>
        <fullName evidence="4">DUF899 domain-containing protein</fullName>
    </recommendedName>
</protein>
<dbReference type="SUPFAM" id="SSF52833">
    <property type="entry name" value="Thioredoxin-like"/>
    <property type="match status" value="1"/>
</dbReference>
<evidence type="ECO:0000256" key="1">
    <source>
        <dbReference type="SAM" id="MobiDB-lite"/>
    </source>
</evidence>
<evidence type="ECO:0008006" key="4">
    <source>
        <dbReference type="Google" id="ProtNLM"/>
    </source>
</evidence>
<evidence type="ECO:0000313" key="2">
    <source>
        <dbReference type="EMBL" id="GLQ57083.1"/>
    </source>
</evidence>
<dbReference type="InterPro" id="IPR010296">
    <property type="entry name" value="DUF899_thioredox"/>
</dbReference>
<reference evidence="3" key="1">
    <citation type="journal article" date="2019" name="Int. J. Syst. Evol. Microbiol.">
        <title>The Global Catalogue of Microorganisms (GCM) 10K type strain sequencing project: providing services to taxonomists for standard genome sequencing and annotation.</title>
        <authorList>
            <consortium name="The Broad Institute Genomics Platform"/>
            <consortium name="The Broad Institute Genome Sequencing Center for Infectious Disease"/>
            <person name="Wu L."/>
            <person name="Ma J."/>
        </authorList>
    </citation>
    <scope>NUCLEOTIDE SEQUENCE [LARGE SCALE GENOMIC DNA]</scope>
    <source>
        <strain evidence="3">NBRC 112416</strain>
    </source>
</reference>
<evidence type="ECO:0000313" key="3">
    <source>
        <dbReference type="Proteomes" id="UP001156691"/>
    </source>
</evidence>
<comment type="caution">
    <text evidence="2">The sequence shown here is derived from an EMBL/GenBank/DDBJ whole genome shotgun (WGS) entry which is preliminary data.</text>
</comment>
<accession>A0ABQ5WBI5</accession>
<dbReference type="InterPro" id="IPR036249">
    <property type="entry name" value="Thioredoxin-like_sf"/>
</dbReference>
<keyword evidence="3" id="KW-1185">Reference proteome</keyword>
<organism evidence="2 3">
    <name type="scientific">Devosia nitrariae</name>
    <dbReference type="NCBI Taxonomy" id="2071872"/>
    <lineage>
        <taxon>Bacteria</taxon>
        <taxon>Pseudomonadati</taxon>
        <taxon>Pseudomonadota</taxon>
        <taxon>Alphaproteobacteria</taxon>
        <taxon>Hyphomicrobiales</taxon>
        <taxon>Devosiaceae</taxon>
        <taxon>Devosia</taxon>
    </lineage>
</organism>
<dbReference type="EMBL" id="BSNS01000022">
    <property type="protein sequence ID" value="GLQ57083.1"/>
    <property type="molecule type" value="Genomic_DNA"/>
</dbReference>
<sequence>MAGNATLGIDDDEEIAGEPATGTECAVQLAFRFGLGAGGGAGAGIGLADSVLRCQAECKDFPASVDFVSSHSTRGVAESTSAKESKMEHQIVSRDEWLAARKALLVEEKELTRARDRLSAKRRELPWVRIDKEYVFDTAEGRRTLADLFEGRSQLIVQHFMFGPDWEQGCVGCSFGADHADAAYQHLRHHDVTYVAIARAPIEKLETYRKRMGWRFNFASSYGSDFNYDFSVSFRREDMEKGKVWYNYAMIDPGSDELPGDSVFYKDEAGQVYHTYSEYGRGGEEALSAYMLLDVTPKGRNENGPMGWMKRHDEYEAAAPHSCHADNTDRQAPTAAADSIVL</sequence>
<gene>
    <name evidence="2" type="ORF">GCM10010862_43420</name>
</gene>
<name>A0ABQ5WBI5_9HYPH</name>